<evidence type="ECO:0000313" key="4">
    <source>
        <dbReference type="EMBL" id="KAK3097315.1"/>
    </source>
</evidence>
<dbReference type="Gene3D" id="3.40.50.1460">
    <property type="match status" value="1"/>
</dbReference>
<feature type="non-terminal residue" evidence="4">
    <location>
        <position position="1"/>
    </location>
</feature>
<dbReference type="InterPro" id="IPR001309">
    <property type="entry name" value="Pept_C14_p20"/>
</dbReference>
<dbReference type="InterPro" id="IPR029030">
    <property type="entry name" value="Caspase-like_dom_sf"/>
</dbReference>
<organism evidence="4 5">
    <name type="scientific">Pinctada imbricata</name>
    <name type="common">Atlantic pearl-oyster</name>
    <name type="synonym">Pinctada martensii</name>
    <dbReference type="NCBI Taxonomy" id="66713"/>
    <lineage>
        <taxon>Eukaryota</taxon>
        <taxon>Metazoa</taxon>
        <taxon>Spiralia</taxon>
        <taxon>Lophotrochozoa</taxon>
        <taxon>Mollusca</taxon>
        <taxon>Bivalvia</taxon>
        <taxon>Autobranchia</taxon>
        <taxon>Pteriomorphia</taxon>
        <taxon>Pterioida</taxon>
        <taxon>Pterioidea</taxon>
        <taxon>Pteriidae</taxon>
        <taxon>Pinctada</taxon>
    </lineage>
</organism>
<reference evidence="4" key="1">
    <citation type="submission" date="2019-08" db="EMBL/GenBank/DDBJ databases">
        <title>The improved chromosome-level genome for the pearl oyster Pinctada fucata martensii using PacBio sequencing and Hi-C.</title>
        <authorList>
            <person name="Zheng Z."/>
        </authorList>
    </citation>
    <scope>NUCLEOTIDE SEQUENCE</scope>
    <source>
        <strain evidence="4">ZZ-2019</strain>
        <tissue evidence="4">Adductor muscle</tissue>
    </source>
</reference>
<protein>
    <submittedName>
        <fullName evidence="4">Uncharacterized protein</fullName>
    </submittedName>
</protein>
<dbReference type="InterPro" id="IPR002138">
    <property type="entry name" value="Pept_C14_p10"/>
</dbReference>
<proteinExistence type="inferred from homology"/>
<dbReference type="Pfam" id="PF00656">
    <property type="entry name" value="Peptidase_C14"/>
    <property type="match status" value="1"/>
</dbReference>
<dbReference type="PROSITE" id="PS50207">
    <property type="entry name" value="CASPASE_P10"/>
    <property type="match status" value="1"/>
</dbReference>
<dbReference type="Proteomes" id="UP001186944">
    <property type="component" value="Unassembled WGS sequence"/>
</dbReference>
<evidence type="ECO:0000259" key="3">
    <source>
        <dbReference type="PROSITE" id="PS50208"/>
    </source>
</evidence>
<name>A0AA88Y882_PINIB</name>
<dbReference type="SUPFAM" id="SSF52129">
    <property type="entry name" value="Caspase-like"/>
    <property type="match status" value="1"/>
</dbReference>
<evidence type="ECO:0000256" key="1">
    <source>
        <dbReference type="RuleBase" id="RU003971"/>
    </source>
</evidence>
<dbReference type="EMBL" id="VSWD01000007">
    <property type="protein sequence ID" value="KAK3097315.1"/>
    <property type="molecule type" value="Genomic_DNA"/>
</dbReference>
<dbReference type="Gene3D" id="3.30.70.1470">
    <property type="entry name" value="Caspase-like"/>
    <property type="match status" value="1"/>
</dbReference>
<evidence type="ECO:0000313" key="5">
    <source>
        <dbReference type="Proteomes" id="UP001186944"/>
    </source>
</evidence>
<dbReference type="InterPro" id="IPR011600">
    <property type="entry name" value="Pept_C14_caspase"/>
</dbReference>
<feature type="domain" description="Caspase family p10" evidence="2">
    <location>
        <begin position="154"/>
        <end position="251"/>
    </location>
</feature>
<comment type="caution">
    <text evidence="4">The sequence shown here is derived from an EMBL/GenBank/DDBJ whole genome shotgun (WGS) entry which is preliminary data.</text>
</comment>
<feature type="domain" description="Caspase family p20" evidence="3">
    <location>
        <begin position="1"/>
        <end position="76"/>
    </location>
</feature>
<sequence length="256" mass="28944">ECLTVVISSHGSQNPVVTNQLEKLFPENFRVYEHFVTTYDGEMRTMDIMEAFDENHCKELKNKPKFFFMQTCSSRQGKTLHEALDTGVDVEIEIKKPKIEPAKFFAPPQSTMDQDESWQSSMDVKGAKPPTFVIGGKNYVDITGRTILLEEEINVAPPPCYHNCMVVMASPSERVAWSDNDKGGWLLYCMYQVLSNYIRNGHTINLQQAVTEVSHMMALSMESNTAEEEFNLMKCVPAVTHMLIQDIILVPPGVLA</sequence>
<accession>A0AA88Y882</accession>
<dbReference type="AlphaFoldDB" id="A0AA88Y882"/>
<dbReference type="GO" id="GO:0006508">
    <property type="term" value="P:proteolysis"/>
    <property type="evidence" value="ECO:0007669"/>
    <property type="project" value="InterPro"/>
</dbReference>
<gene>
    <name evidence="4" type="ORF">FSP39_008572</name>
</gene>
<dbReference type="GO" id="GO:0004197">
    <property type="term" value="F:cysteine-type endopeptidase activity"/>
    <property type="evidence" value="ECO:0007669"/>
    <property type="project" value="InterPro"/>
</dbReference>
<comment type="similarity">
    <text evidence="1">Belongs to the peptidase C14A family.</text>
</comment>
<keyword evidence="5" id="KW-1185">Reference proteome</keyword>
<dbReference type="PROSITE" id="PS50208">
    <property type="entry name" value="CASPASE_P20"/>
    <property type="match status" value="1"/>
</dbReference>
<evidence type="ECO:0000259" key="2">
    <source>
        <dbReference type="PROSITE" id="PS50207"/>
    </source>
</evidence>